<dbReference type="SUPFAM" id="SSF64438">
    <property type="entry name" value="CNF1/YfiH-like putative cysteine hydrolases"/>
    <property type="match status" value="1"/>
</dbReference>
<evidence type="ECO:0000256" key="7">
    <source>
        <dbReference type="ARBA" id="ARBA00047989"/>
    </source>
</evidence>
<evidence type="ECO:0000256" key="8">
    <source>
        <dbReference type="ARBA" id="ARBA00048968"/>
    </source>
</evidence>
<dbReference type="NCBIfam" id="TIGR00726">
    <property type="entry name" value="peptidoglycan editing factor PgeF"/>
    <property type="match status" value="1"/>
</dbReference>
<comment type="catalytic activity">
    <reaction evidence="7">
        <text>adenosine + H2O + H(+) = inosine + NH4(+)</text>
        <dbReference type="Rhea" id="RHEA:24408"/>
        <dbReference type="ChEBI" id="CHEBI:15377"/>
        <dbReference type="ChEBI" id="CHEBI:15378"/>
        <dbReference type="ChEBI" id="CHEBI:16335"/>
        <dbReference type="ChEBI" id="CHEBI:17596"/>
        <dbReference type="ChEBI" id="CHEBI:28938"/>
        <dbReference type="EC" id="3.5.4.4"/>
    </reaction>
    <physiologicalReaction direction="left-to-right" evidence="7">
        <dbReference type="Rhea" id="RHEA:24409"/>
    </physiologicalReaction>
</comment>
<dbReference type="Gene3D" id="3.60.140.10">
    <property type="entry name" value="CNF1/YfiH-like putative cysteine hydrolases"/>
    <property type="match status" value="1"/>
</dbReference>
<dbReference type="EMBL" id="JACIDY010000001">
    <property type="protein sequence ID" value="MBB3938833.1"/>
    <property type="molecule type" value="Genomic_DNA"/>
</dbReference>
<dbReference type="PANTHER" id="PTHR30616:SF2">
    <property type="entry name" value="PURINE NUCLEOSIDE PHOSPHORYLASE LACC1"/>
    <property type="match status" value="1"/>
</dbReference>
<dbReference type="CDD" id="cd16833">
    <property type="entry name" value="YfiH"/>
    <property type="match status" value="1"/>
</dbReference>
<keyword evidence="6" id="KW-0862">Zinc</keyword>
<comment type="catalytic activity">
    <reaction evidence="8">
        <text>adenosine + phosphate = alpha-D-ribose 1-phosphate + adenine</text>
        <dbReference type="Rhea" id="RHEA:27642"/>
        <dbReference type="ChEBI" id="CHEBI:16335"/>
        <dbReference type="ChEBI" id="CHEBI:16708"/>
        <dbReference type="ChEBI" id="CHEBI:43474"/>
        <dbReference type="ChEBI" id="CHEBI:57720"/>
        <dbReference type="EC" id="2.4.2.1"/>
    </reaction>
    <physiologicalReaction direction="left-to-right" evidence="8">
        <dbReference type="Rhea" id="RHEA:27643"/>
    </physiologicalReaction>
</comment>
<proteinExistence type="inferred from homology"/>
<dbReference type="InterPro" id="IPR003730">
    <property type="entry name" value="Cu_polyphenol_OxRdtase"/>
</dbReference>
<comment type="caution">
    <text evidence="11">The sequence shown here is derived from an EMBL/GenBank/DDBJ whole genome shotgun (WGS) entry which is preliminary data.</text>
</comment>
<evidence type="ECO:0000256" key="10">
    <source>
        <dbReference type="RuleBase" id="RU361274"/>
    </source>
</evidence>
<keyword evidence="4" id="KW-0479">Metal-binding</keyword>
<dbReference type="Proteomes" id="UP000561459">
    <property type="component" value="Unassembled WGS sequence"/>
</dbReference>
<dbReference type="AlphaFoldDB" id="A0A7W6C0Z7"/>
<protein>
    <recommendedName>
        <fullName evidence="10">Purine nucleoside phosphorylase</fullName>
    </recommendedName>
</protein>
<name>A0A7W6C0Z7_9SPHN</name>
<evidence type="ECO:0000256" key="5">
    <source>
        <dbReference type="ARBA" id="ARBA00022801"/>
    </source>
</evidence>
<dbReference type="GO" id="GO:0017061">
    <property type="term" value="F:S-methyl-5-thioadenosine phosphorylase activity"/>
    <property type="evidence" value="ECO:0007669"/>
    <property type="project" value="UniProtKB-EC"/>
</dbReference>
<comment type="catalytic activity">
    <reaction evidence="1">
        <text>inosine + phosphate = alpha-D-ribose 1-phosphate + hypoxanthine</text>
        <dbReference type="Rhea" id="RHEA:27646"/>
        <dbReference type="ChEBI" id="CHEBI:17368"/>
        <dbReference type="ChEBI" id="CHEBI:17596"/>
        <dbReference type="ChEBI" id="CHEBI:43474"/>
        <dbReference type="ChEBI" id="CHEBI:57720"/>
        <dbReference type="EC" id="2.4.2.1"/>
    </reaction>
    <physiologicalReaction direction="left-to-right" evidence="1">
        <dbReference type="Rhea" id="RHEA:27647"/>
    </physiologicalReaction>
</comment>
<evidence type="ECO:0000313" key="12">
    <source>
        <dbReference type="Proteomes" id="UP000561459"/>
    </source>
</evidence>
<accession>A0A7W6C0Z7</accession>
<evidence type="ECO:0000313" key="11">
    <source>
        <dbReference type="EMBL" id="MBB3938833.1"/>
    </source>
</evidence>
<dbReference type="InterPro" id="IPR011324">
    <property type="entry name" value="Cytotoxic_necrot_fac-like_cat"/>
</dbReference>
<dbReference type="GO" id="GO:0005507">
    <property type="term" value="F:copper ion binding"/>
    <property type="evidence" value="ECO:0007669"/>
    <property type="project" value="TreeGrafter"/>
</dbReference>
<dbReference type="RefSeq" id="WP_183615692.1">
    <property type="nucleotide sequence ID" value="NZ_JACIDY010000001.1"/>
</dbReference>
<evidence type="ECO:0000256" key="6">
    <source>
        <dbReference type="ARBA" id="ARBA00022833"/>
    </source>
</evidence>
<evidence type="ECO:0000256" key="2">
    <source>
        <dbReference type="ARBA" id="ARBA00007353"/>
    </source>
</evidence>
<comment type="similarity">
    <text evidence="2 10">Belongs to the purine nucleoside phosphorylase YfiH/LACC1 family.</text>
</comment>
<dbReference type="InterPro" id="IPR038371">
    <property type="entry name" value="Cu_polyphenol_OxRdtase_sf"/>
</dbReference>
<dbReference type="GO" id="GO:0016787">
    <property type="term" value="F:hydrolase activity"/>
    <property type="evidence" value="ECO:0007669"/>
    <property type="project" value="UniProtKB-KW"/>
</dbReference>
<reference evidence="11 12" key="1">
    <citation type="submission" date="2020-08" db="EMBL/GenBank/DDBJ databases">
        <title>Genomic Encyclopedia of Type Strains, Phase IV (KMG-IV): sequencing the most valuable type-strain genomes for metagenomic binning, comparative biology and taxonomic classification.</title>
        <authorList>
            <person name="Goeker M."/>
        </authorList>
    </citation>
    <scope>NUCLEOTIDE SEQUENCE [LARGE SCALE GENOMIC DNA]</scope>
    <source>
        <strain evidence="11 12">DSM 27568</strain>
    </source>
</reference>
<dbReference type="PANTHER" id="PTHR30616">
    <property type="entry name" value="UNCHARACTERIZED PROTEIN YFIH"/>
    <property type="match status" value="1"/>
</dbReference>
<evidence type="ECO:0000256" key="4">
    <source>
        <dbReference type="ARBA" id="ARBA00022723"/>
    </source>
</evidence>
<sequence>MVDPAPTVEPGAVEVFRSDLLANARHGFLGRRGGVSQGEVAGLNVGIGSGDDPAHVAENRRRAVEAIAPGTGLVTVYQVHSPDCVIVEEPWPDDARPHADAMVTDRPGLVIGILTADCAPVLFADPEAGVVGAAHAGWKGAFAGVLENTVAAMEQLGAQKHRIRAAVGPCIAQASYEVDQAFETRITANDAQAAQFFLPGRRDHWQFDLQAYVLARLAAAGVTRTEGLSLDTYASPARFYSYRRACHRGEASYGRQMALISQG</sequence>
<gene>
    <name evidence="11" type="ORF">GGR39_000462</name>
</gene>
<evidence type="ECO:0000256" key="1">
    <source>
        <dbReference type="ARBA" id="ARBA00000553"/>
    </source>
</evidence>
<keyword evidence="12" id="KW-1185">Reference proteome</keyword>
<organism evidence="11 12">
    <name type="scientific">Novosphingobium fluoreni</name>
    <dbReference type="NCBI Taxonomy" id="1391222"/>
    <lineage>
        <taxon>Bacteria</taxon>
        <taxon>Pseudomonadati</taxon>
        <taxon>Pseudomonadota</taxon>
        <taxon>Alphaproteobacteria</taxon>
        <taxon>Sphingomonadales</taxon>
        <taxon>Sphingomonadaceae</taxon>
        <taxon>Novosphingobium</taxon>
    </lineage>
</organism>
<evidence type="ECO:0000256" key="9">
    <source>
        <dbReference type="ARBA" id="ARBA00049893"/>
    </source>
</evidence>
<dbReference type="Pfam" id="PF02578">
    <property type="entry name" value="Cu-oxidase_4"/>
    <property type="match status" value="1"/>
</dbReference>
<keyword evidence="3" id="KW-0808">Transferase</keyword>
<evidence type="ECO:0000256" key="3">
    <source>
        <dbReference type="ARBA" id="ARBA00022679"/>
    </source>
</evidence>
<keyword evidence="5" id="KW-0378">Hydrolase</keyword>
<comment type="catalytic activity">
    <reaction evidence="9">
        <text>S-methyl-5'-thioadenosine + phosphate = 5-(methylsulfanyl)-alpha-D-ribose 1-phosphate + adenine</text>
        <dbReference type="Rhea" id="RHEA:11852"/>
        <dbReference type="ChEBI" id="CHEBI:16708"/>
        <dbReference type="ChEBI" id="CHEBI:17509"/>
        <dbReference type="ChEBI" id="CHEBI:43474"/>
        <dbReference type="ChEBI" id="CHEBI:58533"/>
        <dbReference type="EC" id="2.4.2.28"/>
    </reaction>
    <physiologicalReaction direction="left-to-right" evidence="9">
        <dbReference type="Rhea" id="RHEA:11853"/>
    </physiologicalReaction>
</comment>